<evidence type="ECO:0000313" key="3">
    <source>
        <dbReference type="Proteomes" id="UP001488805"/>
    </source>
</evidence>
<evidence type="ECO:0000256" key="1">
    <source>
        <dbReference type="SAM" id="MobiDB-lite"/>
    </source>
</evidence>
<protein>
    <submittedName>
        <fullName evidence="2">Uncharacterized protein</fullName>
    </submittedName>
</protein>
<gene>
    <name evidence="2" type="ORF">VZT92_010888</name>
</gene>
<organism evidence="2 3">
    <name type="scientific">Zoarces viviparus</name>
    <name type="common">Viviparous eelpout</name>
    <name type="synonym">Blennius viviparus</name>
    <dbReference type="NCBI Taxonomy" id="48416"/>
    <lineage>
        <taxon>Eukaryota</taxon>
        <taxon>Metazoa</taxon>
        <taxon>Chordata</taxon>
        <taxon>Craniata</taxon>
        <taxon>Vertebrata</taxon>
        <taxon>Euteleostomi</taxon>
        <taxon>Actinopterygii</taxon>
        <taxon>Neopterygii</taxon>
        <taxon>Teleostei</taxon>
        <taxon>Neoteleostei</taxon>
        <taxon>Acanthomorphata</taxon>
        <taxon>Eupercaria</taxon>
        <taxon>Perciformes</taxon>
        <taxon>Cottioidei</taxon>
        <taxon>Zoarcales</taxon>
        <taxon>Zoarcidae</taxon>
        <taxon>Zoarcinae</taxon>
        <taxon>Zoarces</taxon>
    </lineage>
</organism>
<evidence type="ECO:0000313" key="2">
    <source>
        <dbReference type="EMBL" id="KAK9531464.1"/>
    </source>
</evidence>
<proteinExistence type="predicted"/>
<feature type="region of interest" description="Disordered" evidence="1">
    <location>
        <begin position="1"/>
        <end position="29"/>
    </location>
</feature>
<dbReference type="EMBL" id="JBCEZU010000089">
    <property type="protein sequence ID" value="KAK9531464.1"/>
    <property type="molecule type" value="Genomic_DNA"/>
</dbReference>
<dbReference type="AlphaFoldDB" id="A0AAW1F937"/>
<name>A0AAW1F937_ZOAVI</name>
<accession>A0AAW1F937</accession>
<keyword evidence="3" id="KW-1185">Reference proteome</keyword>
<dbReference type="Proteomes" id="UP001488805">
    <property type="component" value="Unassembled WGS sequence"/>
</dbReference>
<reference evidence="2 3" key="1">
    <citation type="journal article" date="2024" name="Genome Biol. Evol.">
        <title>Chromosome-level genome assembly of the viviparous eelpout Zoarces viviparus.</title>
        <authorList>
            <person name="Fuhrmann N."/>
            <person name="Brasseur M.V."/>
            <person name="Bakowski C.E."/>
            <person name="Podsiadlowski L."/>
            <person name="Prost S."/>
            <person name="Krehenwinkel H."/>
            <person name="Mayer C."/>
        </authorList>
    </citation>
    <scope>NUCLEOTIDE SEQUENCE [LARGE SCALE GENOMIC DNA]</scope>
    <source>
        <strain evidence="2">NO-MEL_2022_Ind0_liver</strain>
    </source>
</reference>
<feature type="region of interest" description="Disordered" evidence="1">
    <location>
        <begin position="42"/>
        <end position="78"/>
    </location>
</feature>
<comment type="caution">
    <text evidence="2">The sequence shown here is derived from an EMBL/GenBank/DDBJ whole genome shotgun (WGS) entry which is preliminary data.</text>
</comment>
<sequence length="78" mass="8783">MGRRMRCWTKAGPCPTTPPCSDGSERTHERGLDLGLRRRHLAPHWANQKGQASGIHWNPSQGPQNNQELLTSHAIHRP</sequence>
<feature type="compositionally biased region" description="Polar residues" evidence="1">
    <location>
        <begin position="58"/>
        <end position="70"/>
    </location>
</feature>